<gene>
    <name evidence="7" type="ORF">GCM10007053_04860</name>
</gene>
<evidence type="ECO:0000256" key="6">
    <source>
        <dbReference type="RuleBase" id="RU363041"/>
    </source>
</evidence>
<dbReference type="InterPro" id="IPR002781">
    <property type="entry name" value="TM_pro_TauE-like"/>
</dbReference>
<dbReference type="GO" id="GO:0005886">
    <property type="term" value="C:plasma membrane"/>
    <property type="evidence" value="ECO:0007669"/>
    <property type="project" value="UniProtKB-SubCell"/>
</dbReference>
<evidence type="ECO:0000256" key="4">
    <source>
        <dbReference type="ARBA" id="ARBA00022989"/>
    </source>
</evidence>
<keyword evidence="6" id="KW-1003">Cell membrane</keyword>
<keyword evidence="3 6" id="KW-0812">Transmembrane</keyword>
<evidence type="ECO:0000256" key="1">
    <source>
        <dbReference type="ARBA" id="ARBA00004141"/>
    </source>
</evidence>
<proteinExistence type="inferred from homology"/>
<comment type="similarity">
    <text evidence="2 6">Belongs to the 4-toluene sulfonate uptake permease (TSUP) (TC 2.A.102) family.</text>
</comment>
<dbReference type="Proteomes" id="UP000644693">
    <property type="component" value="Unassembled WGS sequence"/>
</dbReference>
<dbReference type="PANTHER" id="PTHR43483">
    <property type="entry name" value="MEMBRANE TRANSPORTER PROTEIN HI_0806-RELATED"/>
    <property type="match status" value="1"/>
</dbReference>
<comment type="subcellular location">
    <subcellularLocation>
        <location evidence="6">Cell membrane</location>
        <topology evidence="6">Multi-pass membrane protein</topology>
    </subcellularLocation>
    <subcellularLocation>
        <location evidence="1">Membrane</location>
        <topology evidence="1">Multi-pass membrane protein</topology>
    </subcellularLocation>
</comment>
<keyword evidence="5 6" id="KW-0472">Membrane</keyword>
<organism evidence="7 8">
    <name type="scientific">Parahalioglobus pacificus</name>
    <dbReference type="NCBI Taxonomy" id="930806"/>
    <lineage>
        <taxon>Bacteria</taxon>
        <taxon>Pseudomonadati</taxon>
        <taxon>Pseudomonadota</taxon>
        <taxon>Gammaproteobacteria</taxon>
        <taxon>Cellvibrionales</taxon>
        <taxon>Halieaceae</taxon>
        <taxon>Parahalioglobus</taxon>
    </lineage>
</organism>
<reference evidence="7" key="2">
    <citation type="submission" date="2020-09" db="EMBL/GenBank/DDBJ databases">
        <authorList>
            <person name="Sun Q."/>
            <person name="Kim S."/>
        </authorList>
    </citation>
    <scope>NUCLEOTIDE SEQUENCE</scope>
    <source>
        <strain evidence="7">KCTC 23430</strain>
    </source>
</reference>
<dbReference type="RefSeq" id="WP_189474823.1">
    <property type="nucleotide sequence ID" value="NZ_BMYM01000001.1"/>
</dbReference>
<feature type="transmembrane region" description="Helical" evidence="6">
    <location>
        <begin position="87"/>
        <end position="105"/>
    </location>
</feature>
<sequence>MESALLLMSLLGAGAIAGLSAGLFGVGGGFVVVPALLLVIGAFGQSSAQDVHLAIGTSLATIVVTSLRALHAHSHRGAVDFKVLRDWAPWLVVGALGGVALAAAAGAKTLLLVFALGVLCYAIYFLRPDFMLRRERHYSFPQGAGRAALASGLAGFSALLGIGGGTPFVVTMVVCGRSVHQAVATAAGVGCLIALPGALGFLVLGWAQPGLPSGSVGYINVPAFAAIAAMSVITAPVGARWAHSLSEVHLRRAFGAYLLLVAFSMFSKFLAAQG</sequence>
<evidence type="ECO:0000256" key="3">
    <source>
        <dbReference type="ARBA" id="ARBA00022692"/>
    </source>
</evidence>
<keyword evidence="4 6" id="KW-1133">Transmembrane helix</keyword>
<feature type="transmembrane region" description="Helical" evidence="6">
    <location>
        <begin position="182"/>
        <end position="207"/>
    </location>
</feature>
<feature type="transmembrane region" description="Helical" evidence="6">
    <location>
        <begin position="110"/>
        <end position="127"/>
    </location>
</feature>
<feature type="transmembrane region" description="Helical" evidence="6">
    <location>
        <begin position="147"/>
        <end position="170"/>
    </location>
</feature>
<feature type="transmembrane region" description="Helical" evidence="6">
    <location>
        <begin position="27"/>
        <end position="44"/>
    </location>
</feature>
<feature type="transmembrane region" description="Helical" evidence="6">
    <location>
        <begin position="219"/>
        <end position="242"/>
    </location>
</feature>
<dbReference type="Pfam" id="PF01925">
    <property type="entry name" value="TauE"/>
    <property type="match status" value="1"/>
</dbReference>
<evidence type="ECO:0000313" key="8">
    <source>
        <dbReference type="Proteomes" id="UP000644693"/>
    </source>
</evidence>
<feature type="transmembrane region" description="Helical" evidence="6">
    <location>
        <begin position="254"/>
        <end position="272"/>
    </location>
</feature>
<evidence type="ECO:0000256" key="2">
    <source>
        <dbReference type="ARBA" id="ARBA00009142"/>
    </source>
</evidence>
<evidence type="ECO:0000256" key="5">
    <source>
        <dbReference type="ARBA" id="ARBA00023136"/>
    </source>
</evidence>
<dbReference type="PANTHER" id="PTHR43483:SF3">
    <property type="entry name" value="MEMBRANE TRANSPORTER PROTEIN HI_0806-RELATED"/>
    <property type="match status" value="1"/>
</dbReference>
<reference evidence="7" key="1">
    <citation type="journal article" date="2014" name="Int. J. Syst. Evol. Microbiol.">
        <title>Complete genome sequence of Corynebacterium casei LMG S-19264T (=DSM 44701T), isolated from a smear-ripened cheese.</title>
        <authorList>
            <consortium name="US DOE Joint Genome Institute (JGI-PGF)"/>
            <person name="Walter F."/>
            <person name="Albersmeier A."/>
            <person name="Kalinowski J."/>
            <person name="Ruckert C."/>
        </authorList>
    </citation>
    <scope>NUCLEOTIDE SEQUENCE</scope>
    <source>
        <strain evidence="7">KCTC 23430</strain>
    </source>
</reference>
<name>A0A918XED8_9GAMM</name>
<evidence type="ECO:0000313" key="7">
    <source>
        <dbReference type="EMBL" id="GHD27050.1"/>
    </source>
</evidence>
<keyword evidence="8" id="KW-1185">Reference proteome</keyword>
<accession>A0A918XED8</accession>
<feature type="transmembrane region" description="Helical" evidence="6">
    <location>
        <begin position="51"/>
        <end position="67"/>
    </location>
</feature>
<comment type="caution">
    <text evidence="7">The sequence shown here is derived from an EMBL/GenBank/DDBJ whole genome shotgun (WGS) entry which is preliminary data.</text>
</comment>
<dbReference type="EMBL" id="BMYM01000001">
    <property type="protein sequence ID" value="GHD27050.1"/>
    <property type="molecule type" value="Genomic_DNA"/>
</dbReference>
<dbReference type="AlphaFoldDB" id="A0A918XED8"/>
<protein>
    <recommendedName>
        <fullName evidence="6">Probable membrane transporter protein</fullName>
    </recommendedName>
</protein>